<keyword evidence="3" id="KW-1003">Cell membrane</keyword>
<evidence type="ECO:0000256" key="8">
    <source>
        <dbReference type="ARBA" id="ARBA00023136"/>
    </source>
</evidence>
<comment type="caution">
    <text evidence="12">The sequence shown here is derived from an EMBL/GenBank/DDBJ whole genome shotgun (WGS) entry which is preliminary data.</text>
</comment>
<evidence type="ECO:0000256" key="1">
    <source>
        <dbReference type="ARBA" id="ARBA00004651"/>
    </source>
</evidence>
<dbReference type="SUPFAM" id="SSF141868">
    <property type="entry name" value="EAL domain-like"/>
    <property type="match status" value="1"/>
</dbReference>
<evidence type="ECO:0000313" key="12">
    <source>
        <dbReference type="EMBL" id="GAA0592074.1"/>
    </source>
</evidence>
<keyword evidence="6" id="KW-0378">Hydrolase</keyword>
<evidence type="ECO:0000256" key="2">
    <source>
        <dbReference type="ARBA" id="ARBA00012282"/>
    </source>
</evidence>
<dbReference type="PANTHER" id="PTHR33121:SF79">
    <property type="entry name" value="CYCLIC DI-GMP PHOSPHODIESTERASE PDED-RELATED"/>
    <property type="match status" value="1"/>
</dbReference>
<evidence type="ECO:0000256" key="10">
    <source>
        <dbReference type="SAM" id="Phobius"/>
    </source>
</evidence>
<dbReference type="InterPro" id="IPR001633">
    <property type="entry name" value="EAL_dom"/>
</dbReference>
<keyword evidence="8 10" id="KW-0472">Membrane</keyword>
<dbReference type="RefSeq" id="WP_343800593.1">
    <property type="nucleotide sequence ID" value="NZ_BAAADE010000001.1"/>
</dbReference>
<reference evidence="13" key="1">
    <citation type="journal article" date="2019" name="Int. J. Syst. Evol. Microbiol.">
        <title>The Global Catalogue of Microorganisms (GCM) 10K type strain sequencing project: providing services to taxonomists for standard genome sequencing and annotation.</title>
        <authorList>
            <consortium name="The Broad Institute Genomics Platform"/>
            <consortium name="The Broad Institute Genome Sequencing Center for Infectious Disease"/>
            <person name="Wu L."/>
            <person name="Ma J."/>
        </authorList>
    </citation>
    <scope>NUCLEOTIDE SEQUENCE [LARGE SCALE GENOMIC DNA]</scope>
    <source>
        <strain evidence="13">JCM 15115</strain>
    </source>
</reference>
<organism evidence="12 13">
    <name type="scientific">Paenochrobactrum glaciei</name>
    <dbReference type="NCBI Taxonomy" id="486407"/>
    <lineage>
        <taxon>Bacteria</taxon>
        <taxon>Pseudomonadati</taxon>
        <taxon>Pseudomonadota</taxon>
        <taxon>Alphaproteobacteria</taxon>
        <taxon>Hyphomicrobiales</taxon>
        <taxon>Brucellaceae</taxon>
        <taxon>Paenochrobactrum</taxon>
    </lineage>
</organism>
<dbReference type="Gene3D" id="3.20.20.450">
    <property type="entry name" value="EAL domain"/>
    <property type="match status" value="1"/>
</dbReference>
<protein>
    <recommendedName>
        <fullName evidence="2">cyclic-guanylate-specific phosphodiesterase</fullName>
        <ecNumber evidence="2">3.1.4.52</ecNumber>
    </recommendedName>
</protein>
<feature type="transmembrane region" description="Helical" evidence="10">
    <location>
        <begin position="250"/>
        <end position="270"/>
    </location>
</feature>
<evidence type="ECO:0000256" key="5">
    <source>
        <dbReference type="ARBA" id="ARBA00022692"/>
    </source>
</evidence>
<dbReference type="EC" id="3.1.4.52" evidence="2"/>
<accession>A0ABP3QQB2</accession>
<feature type="domain" description="EAL" evidence="11">
    <location>
        <begin position="273"/>
        <end position="524"/>
    </location>
</feature>
<feature type="transmembrane region" description="Helical" evidence="10">
    <location>
        <begin position="14"/>
        <end position="34"/>
    </location>
</feature>
<gene>
    <name evidence="12" type="ORF">GCM10008943_03880</name>
</gene>
<dbReference type="Pfam" id="PF12792">
    <property type="entry name" value="CSS-motif"/>
    <property type="match status" value="1"/>
</dbReference>
<evidence type="ECO:0000256" key="9">
    <source>
        <dbReference type="ARBA" id="ARBA00034290"/>
    </source>
</evidence>
<dbReference type="PANTHER" id="PTHR33121">
    <property type="entry name" value="CYCLIC DI-GMP PHOSPHODIESTERASE PDEF"/>
    <property type="match status" value="1"/>
</dbReference>
<evidence type="ECO:0000256" key="7">
    <source>
        <dbReference type="ARBA" id="ARBA00022989"/>
    </source>
</evidence>
<dbReference type="InterPro" id="IPR050706">
    <property type="entry name" value="Cyclic-di-GMP_PDE-like"/>
</dbReference>
<dbReference type="Proteomes" id="UP001424441">
    <property type="component" value="Unassembled WGS sequence"/>
</dbReference>
<evidence type="ECO:0000259" key="11">
    <source>
        <dbReference type="PROSITE" id="PS50883"/>
    </source>
</evidence>
<dbReference type="InterPro" id="IPR035919">
    <property type="entry name" value="EAL_sf"/>
</dbReference>
<comment type="subcellular location">
    <subcellularLocation>
        <location evidence="1">Cell membrane</location>
        <topology evidence="1">Multi-pass membrane protein</topology>
    </subcellularLocation>
</comment>
<keyword evidence="13" id="KW-1185">Reference proteome</keyword>
<keyword evidence="5 10" id="KW-0812">Transmembrane</keyword>
<name>A0ABP3QQB2_9HYPH</name>
<dbReference type="Pfam" id="PF00563">
    <property type="entry name" value="EAL"/>
    <property type="match status" value="1"/>
</dbReference>
<evidence type="ECO:0000313" key="13">
    <source>
        <dbReference type="Proteomes" id="UP001424441"/>
    </source>
</evidence>
<dbReference type="PROSITE" id="PS50883">
    <property type="entry name" value="EAL"/>
    <property type="match status" value="1"/>
</dbReference>
<dbReference type="EMBL" id="BAAADE010000001">
    <property type="protein sequence ID" value="GAA0592074.1"/>
    <property type="molecule type" value="Genomic_DNA"/>
</dbReference>
<dbReference type="SMART" id="SM00052">
    <property type="entry name" value="EAL"/>
    <property type="match status" value="1"/>
</dbReference>
<keyword evidence="7 10" id="KW-1133">Transmembrane helix</keyword>
<keyword evidence="4" id="KW-0973">c-di-GMP</keyword>
<dbReference type="CDD" id="cd01948">
    <property type="entry name" value="EAL"/>
    <property type="match status" value="1"/>
</dbReference>
<sequence length="532" mass="59769">MVLNRTKLLGIFDAVPVIALVIFLLCAITGKILARYVDDYLSRAEADSYTQELLSQTNKILQQAKDKISEINQSPHEFCSANDLRFIRNIIYSSGFISDLGRLKNEQLQCSVLLGNNIPQSYSYARGILRSDGSVIYGDTPLFSSYNRGVILSINNTNLVFNPGLLSSFERPHYSYSVYAGAPALNAIVRLFHHPEQNSIETPSNIIHSRTWIDGNRYTYKLCSPETHICVITVADELAYQNKHRLIDTVFTILGLLTGGLAALLLLRYFHNAQTLTMQLMRAITRQELDVRYQPIVNVKTGKIIAFEALIRWEIRPDDYVPPDVLIDLAEKGGFITRITNYVLIRVKADMNQILQDHPELRVNINIAACDLQHDSFYAALARFQNKGIRPHQIGIELTERSAADCHAFKGIERLRALGHKIYLDDFGTGYSSLALLGKIQVDALKMDKAFTQTVGTDALTVSIVPQILSIAKKYKLGIVVEGIETEEQAAYFKALPLSIAAQGWYFGKPQNINEVRQLLGISRKKKKNSPF</sequence>
<evidence type="ECO:0000256" key="6">
    <source>
        <dbReference type="ARBA" id="ARBA00022801"/>
    </source>
</evidence>
<comment type="catalytic activity">
    <reaction evidence="9">
        <text>3',3'-c-di-GMP + H2O = 5'-phosphoguanylyl(3'-&gt;5')guanosine + H(+)</text>
        <dbReference type="Rhea" id="RHEA:24902"/>
        <dbReference type="ChEBI" id="CHEBI:15377"/>
        <dbReference type="ChEBI" id="CHEBI:15378"/>
        <dbReference type="ChEBI" id="CHEBI:58754"/>
        <dbReference type="ChEBI" id="CHEBI:58805"/>
        <dbReference type="EC" id="3.1.4.52"/>
    </reaction>
</comment>
<evidence type="ECO:0000256" key="3">
    <source>
        <dbReference type="ARBA" id="ARBA00022475"/>
    </source>
</evidence>
<proteinExistence type="predicted"/>
<dbReference type="InterPro" id="IPR024744">
    <property type="entry name" value="CSS-motif_dom"/>
</dbReference>
<evidence type="ECO:0000256" key="4">
    <source>
        <dbReference type="ARBA" id="ARBA00022636"/>
    </source>
</evidence>